<dbReference type="Gene3D" id="3.20.20.70">
    <property type="entry name" value="Aldolase class I"/>
    <property type="match status" value="1"/>
</dbReference>
<dbReference type="VEuPathDB" id="CryptoDB:cand_003390"/>
<accession>A0A1J4MGW9</accession>
<comment type="caution">
    <text evidence="5">The sequence shown here is derived from an EMBL/GenBank/DDBJ whole genome shotgun (WGS) entry which is preliminary data.</text>
</comment>
<dbReference type="InterPro" id="IPR004653">
    <property type="entry name" value="DusA"/>
</dbReference>
<sequence length="469" mass="53325">MINSADRQYPWISVAPMLDVTNIHFRHFCRLLSTNVQLWTEMVVSDTIIYCHNDPDRAILLKETSLQKSDVDEPIVLQIGGSDPTKVADAIEIAIKYGFRLFNLNVGCPSQRVAGKGNFGAYLYKDPDLVAEIVNTVNHRIKSLNTRISVKTRIGVDDCDSYDILHNFISVVSGTTSRIGKSQDVGSEENFLGATCYIIHSRKAWLDGLNPQKNRTIPPLKYTWVYKLVCDFPHLDFVINGGIDSLDKAEELLWGVWKPTCKDTGESYTPEYNDKYLAIEKLSKRAKVDDNSDTITDYNSEVIERARKLKNGLPLYGVMIGREVMNNPCILANVDRRFYNSEAPRTSLNRKVLIESYIEYLNQLKPRNNNKYHQKNNDINLTNSNIHLDIIDNVPNKFSIGELFNCLKPVFGVLCRLKGAKLWRRILTKKIQDSKLTSENILPGDILSSTLLEFETKFPGILNQSIIEN</sequence>
<organism evidence="5 6">
    <name type="scientific">Cryptosporidium andersoni</name>
    <dbReference type="NCBI Taxonomy" id="117008"/>
    <lineage>
        <taxon>Eukaryota</taxon>
        <taxon>Sar</taxon>
        <taxon>Alveolata</taxon>
        <taxon>Apicomplexa</taxon>
        <taxon>Conoidasida</taxon>
        <taxon>Coccidia</taxon>
        <taxon>Eucoccidiorida</taxon>
        <taxon>Eimeriorina</taxon>
        <taxon>Cryptosporidiidae</taxon>
        <taxon>Cryptosporidium</taxon>
    </lineage>
</organism>
<dbReference type="Pfam" id="PF01207">
    <property type="entry name" value="Dus"/>
    <property type="match status" value="2"/>
</dbReference>
<dbReference type="GO" id="GO:0017150">
    <property type="term" value="F:tRNA dihydrouridine synthase activity"/>
    <property type="evidence" value="ECO:0007669"/>
    <property type="project" value="InterPro"/>
</dbReference>
<keyword evidence="2" id="KW-0521">NADP</keyword>
<dbReference type="EMBL" id="LRBS01000103">
    <property type="protein sequence ID" value="OII73481.1"/>
    <property type="molecule type" value="Genomic_DNA"/>
</dbReference>
<dbReference type="InterPro" id="IPR035587">
    <property type="entry name" value="DUS-like_FMN-bd"/>
</dbReference>
<evidence type="ECO:0000313" key="5">
    <source>
        <dbReference type="EMBL" id="OII73481.1"/>
    </source>
</evidence>
<evidence type="ECO:0000259" key="4">
    <source>
        <dbReference type="Pfam" id="PF01207"/>
    </source>
</evidence>
<dbReference type="CDD" id="cd02801">
    <property type="entry name" value="DUS_like_FMN"/>
    <property type="match status" value="1"/>
</dbReference>
<evidence type="ECO:0000313" key="6">
    <source>
        <dbReference type="Proteomes" id="UP000186804"/>
    </source>
</evidence>
<dbReference type="PANTHER" id="PTHR42907">
    <property type="entry name" value="FMN-LINKED OXIDOREDUCTASES SUPERFAMILY PROTEIN"/>
    <property type="match status" value="1"/>
</dbReference>
<dbReference type="OrthoDB" id="10262250at2759"/>
<dbReference type="AlphaFoldDB" id="A0A1J4MGW9"/>
<proteinExistence type="predicted"/>
<keyword evidence="3" id="KW-0694">RNA-binding</keyword>
<keyword evidence="1" id="KW-0820">tRNA-binding</keyword>
<dbReference type="PANTHER" id="PTHR42907:SF1">
    <property type="entry name" value="FMN-LINKED OXIDOREDUCTASES SUPERFAMILY PROTEIN"/>
    <property type="match status" value="1"/>
</dbReference>
<dbReference type="Proteomes" id="UP000186804">
    <property type="component" value="Unassembled WGS sequence"/>
</dbReference>
<protein>
    <submittedName>
        <fullName evidence="5">Dihydrouridine synthase family protein</fullName>
    </submittedName>
</protein>
<gene>
    <name evidence="5" type="ORF">cand_003390</name>
</gene>
<name>A0A1J4MGW9_9CRYT</name>
<dbReference type="GO" id="GO:0000049">
    <property type="term" value="F:tRNA binding"/>
    <property type="evidence" value="ECO:0007669"/>
    <property type="project" value="UniProtKB-KW"/>
</dbReference>
<evidence type="ECO:0000256" key="1">
    <source>
        <dbReference type="ARBA" id="ARBA00022555"/>
    </source>
</evidence>
<dbReference type="RefSeq" id="XP_067067138.1">
    <property type="nucleotide sequence ID" value="XM_067210585.1"/>
</dbReference>
<feature type="domain" description="DUS-like FMN-binding" evidence="4">
    <location>
        <begin position="193"/>
        <end position="254"/>
    </location>
</feature>
<reference evidence="5 6" key="1">
    <citation type="submission" date="2016-10" db="EMBL/GenBank/DDBJ databases">
        <title>Reductive evolution of mitochondrial metabolism and differential evolution of invasion-related proteins in Cryptosporidium.</title>
        <authorList>
            <person name="Liu S."/>
            <person name="Roellig D.M."/>
            <person name="Guo Y."/>
            <person name="Li N."/>
            <person name="Frace M.A."/>
            <person name="Tang K."/>
            <person name="Zhang L."/>
            <person name="Feng Y."/>
            <person name="Xiao L."/>
        </authorList>
    </citation>
    <scope>NUCLEOTIDE SEQUENCE [LARGE SCALE GENOMIC DNA]</scope>
    <source>
        <strain evidence="5">30847</strain>
    </source>
</reference>
<dbReference type="SUPFAM" id="SSF51395">
    <property type="entry name" value="FMN-linked oxidoreductases"/>
    <property type="match status" value="1"/>
</dbReference>
<keyword evidence="6" id="KW-1185">Reference proteome</keyword>
<dbReference type="InterPro" id="IPR013785">
    <property type="entry name" value="Aldolase_TIM"/>
</dbReference>
<evidence type="ECO:0000256" key="2">
    <source>
        <dbReference type="ARBA" id="ARBA00022857"/>
    </source>
</evidence>
<feature type="domain" description="DUS-like FMN-binding" evidence="4">
    <location>
        <begin position="14"/>
        <end position="173"/>
    </location>
</feature>
<dbReference type="GeneID" id="92364524"/>
<evidence type="ECO:0000256" key="3">
    <source>
        <dbReference type="ARBA" id="ARBA00022884"/>
    </source>
</evidence>